<keyword evidence="2" id="KW-1185">Reference proteome</keyword>
<dbReference type="AlphaFoldDB" id="A0AAN9RR90"/>
<accession>A0AAN9RR90</accession>
<proteinExistence type="predicted"/>
<organism evidence="1 2">
    <name type="scientific">Psophocarpus tetragonolobus</name>
    <name type="common">Winged bean</name>
    <name type="synonym">Dolichos tetragonolobus</name>
    <dbReference type="NCBI Taxonomy" id="3891"/>
    <lineage>
        <taxon>Eukaryota</taxon>
        <taxon>Viridiplantae</taxon>
        <taxon>Streptophyta</taxon>
        <taxon>Embryophyta</taxon>
        <taxon>Tracheophyta</taxon>
        <taxon>Spermatophyta</taxon>
        <taxon>Magnoliopsida</taxon>
        <taxon>eudicotyledons</taxon>
        <taxon>Gunneridae</taxon>
        <taxon>Pentapetalae</taxon>
        <taxon>rosids</taxon>
        <taxon>fabids</taxon>
        <taxon>Fabales</taxon>
        <taxon>Fabaceae</taxon>
        <taxon>Papilionoideae</taxon>
        <taxon>50 kb inversion clade</taxon>
        <taxon>NPAAA clade</taxon>
        <taxon>indigoferoid/millettioid clade</taxon>
        <taxon>Phaseoleae</taxon>
        <taxon>Psophocarpus</taxon>
    </lineage>
</organism>
<evidence type="ECO:0000313" key="1">
    <source>
        <dbReference type="EMBL" id="KAK7376068.1"/>
    </source>
</evidence>
<dbReference type="EMBL" id="JAYMYS010000033">
    <property type="protein sequence ID" value="KAK7376068.1"/>
    <property type="molecule type" value="Genomic_DNA"/>
</dbReference>
<comment type="caution">
    <text evidence="1">The sequence shown here is derived from an EMBL/GenBank/DDBJ whole genome shotgun (WGS) entry which is preliminary data.</text>
</comment>
<dbReference type="Proteomes" id="UP001386955">
    <property type="component" value="Unassembled WGS sequence"/>
</dbReference>
<evidence type="ECO:0000313" key="2">
    <source>
        <dbReference type="Proteomes" id="UP001386955"/>
    </source>
</evidence>
<protein>
    <submittedName>
        <fullName evidence="1">Uncharacterized protein</fullName>
    </submittedName>
</protein>
<name>A0AAN9RR90_PSOTE</name>
<gene>
    <name evidence="1" type="ORF">VNO78_34920</name>
</gene>
<reference evidence="1 2" key="1">
    <citation type="submission" date="2024-01" db="EMBL/GenBank/DDBJ databases">
        <title>The genomes of 5 underutilized Papilionoideae crops provide insights into root nodulation and disease resistanc.</title>
        <authorList>
            <person name="Jiang F."/>
        </authorList>
    </citation>
    <scope>NUCLEOTIDE SEQUENCE [LARGE SCALE GENOMIC DNA]</scope>
    <source>
        <strain evidence="1">DUOXIRENSHENG_FW03</strain>
        <tissue evidence="1">Leaves</tissue>
    </source>
</reference>
<sequence length="139" mass="14992">MRVWTILEDKEGEYASSGMSQWDGETATWSNEDDDASIVALADECGQRSVNAKEGERSSSNAAVVEKPKHLITSLNAPQSRDNGCMNGYLGLEIDASRSRDNCRSGDIGNSFNALATLPSPDNMVDDILQGAIRPILEA</sequence>